<name>A0ACC0B262_CATRO</name>
<dbReference type="Proteomes" id="UP001060085">
    <property type="component" value="Linkage Group LG04"/>
</dbReference>
<keyword evidence="2" id="KW-1185">Reference proteome</keyword>
<accession>A0ACC0B262</accession>
<comment type="caution">
    <text evidence="1">The sequence shown here is derived from an EMBL/GenBank/DDBJ whole genome shotgun (WGS) entry which is preliminary data.</text>
</comment>
<evidence type="ECO:0000313" key="2">
    <source>
        <dbReference type="Proteomes" id="UP001060085"/>
    </source>
</evidence>
<reference evidence="2" key="1">
    <citation type="journal article" date="2023" name="Nat. Plants">
        <title>Single-cell RNA sequencing provides a high-resolution roadmap for understanding the multicellular compartmentation of specialized metabolism.</title>
        <authorList>
            <person name="Sun S."/>
            <person name="Shen X."/>
            <person name="Li Y."/>
            <person name="Li Y."/>
            <person name="Wang S."/>
            <person name="Li R."/>
            <person name="Zhang H."/>
            <person name="Shen G."/>
            <person name="Guo B."/>
            <person name="Wei J."/>
            <person name="Xu J."/>
            <person name="St-Pierre B."/>
            <person name="Chen S."/>
            <person name="Sun C."/>
        </authorList>
    </citation>
    <scope>NUCLEOTIDE SEQUENCE [LARGE SCALE GENOMIC DNA]</scope>
</reference>
<dbReference type="EMBL" id="CM044704">
    <property type="protein sequence ID" value="KAI5666667.1"/>
    <property type="molecule type" value="Genomic_DNA"/>
</dbReference>
<organism evidence="1 2">
    <name type="scientific">Catharanthus roseus</name>
    <name type="common">Madagascar periwinkle</name>
    <name type="synonym">Vinca rosea</name>
    <dbReference type="NCBI Taxonomy" id="4058"/>
    <lineage>
        <taxon>Eukaryota</taxon>
        <taxon>Viridiplantae</taxon>
        <taxon>Streptophyta</taxon>
        <taxon>Embryophyta</taxon>
        <taxon>Tracheophyta</taxon>
        <taxon>Spermatophyta</taxon>
        <taxon>Magnoliopsida</taxon>
        <taxon>eudicotyledons</taxon>
        <taxon>Gunneridae</taxon>
        <taxon>Pentapetalae</taxon>
        <taxon>asterids</taxon>
        <taxon>lamiids</taxon>
        <taxon>Gentianales</taxon>
        <taxon>Apocynaceae</taxon>
        <taxon>Rauvolfioideae</taxon>
        <taxon>Vinceae</taxon>
        <taxon>Catharanthinae</taxon>
        <taxon>Catharanthus</taxon>
    </lineage>
</organism>
<protein>
    <submittedName>
        <fullName evidence="1">Uncharacterized protein</fullName>
    </submittedName>
</protein>
<gene>
    <name evidence="1" type="ORF">M9H77_16520</name>
</gene>
<proteinExistence type="predicted"/>
<evidence type="ECO:0000313" key="1">
    <source>
        <dbReference type="EMBL" id="KAI5666667.1"/>
    </source>
</evidence>
<sequence length="196" mass="21795">MIHEQKSMKESSSGASSSDPLTHRYTPPSTTLPISDLVPPSLQTQLQVPPPFAQPQMQLTPPSPSSYLSTTTQGKVSQAQPTISRKPLADPRERAPSVRDRSGKGSVIPSLMMSFIKSPTLIEMDMRKHEILLITSQMSFGLEHKENGAHMPTDMQMIYEQIEDIAHKVILRRWIGLFDCRSSSALVTSTTYCMEP</sequence>